<dbReference type="HOGENOM" id="CLU_2033221_0_0_3"/>
<sequence>MKPAFTGVIPKSKAGFIFEIGQIYGNFEQIHSGVAVILITSLIFLDVYTICEPMTPQEFLENLATAATDPEKIIVFARYLDTTALDHATTPRWRSIPHSTEIQFALNNIAFHLEALAEKGN</sequence>
<dbReference type="PATRIC" id="fig|272123.3.peg.4384"/>
<keyword evidence="2" id="KW-1185">Reference proteome</keyword>
<dbReference type="RefSeq" id="WP_015216027.1">
    <property type="nucleotide sequence ID" value="NC_019771.1"/>
</dbReference>
<dbReference type="KEGG" id="acy:Anacy_4039"/>
<gene>
    <name evidence="1" type="ordered locus">Anacy_4039</name>
</gene>
<accession>K9ZKV9</accession>
<reference evidence="2" key="1">
    <citation type="journal article" date="2013" name="Proc. Natl. Acad. Sci. U.S.A.">
        <title>Improving the coverage of the cyanobacterial phylum using diversity-driven genome sequencing.</title>
        <authorList>
            <person name="Shih P.M."/>
            <person name="Wu D."/>
            <person name="Latifi A."/>
            <person name="Axen S.D."/>
            <person name="Fewer D.P."/>
            <person name="Talla E."/>
            <person name="Calteau A."/>
            <person name="Cai F."/>
            <person name="Tandeau de Marsac N."/>
            <person name="Rippka R."/>
            <person name="Herdman M."/>
            <person name="Sivonen K."/>
            <person name="Coursin T."/>
            <person name="Laurent T."/>
            <person name="Goodwin L."/>
            <person name="Nolan M."/>
            <person name="Davenport K.W."/>
            <person name="Han C.S."/>
            <person name="Rubin E.M."/>
            <person name="Eisen J.A."/>
            <person name="Woyke T."/>
            <person name="Gugger M."/>
            <person name="Kerfeld C.A."/>
        </authorList>
    </citation>
    <scope>NUCLEOTIDE SEQUENCE [LARGE SCALE GENOMIC DNA]</scope>
    <source>
        <strain evidence="2">ATCC 27899 / PCC 7122</strain>
    </source>
</reference>
<name>K9ZKV9_ANACC</name>
<evidence type="ECO:0000313" key="2">
    <source>
        <dbReference type="Proteomes" id="UP000010474"/>
    </source>
</evidence>
<proteinExistence type="predicted"/>
<evidence type="ECO:0000313" key="1">
    <source>
        <dbReference type="EMBL" id="AFZ59409.1"/>
    </source>
</evidence>
<dbReference type="AlphaFoldDB" id="K9ZKV9"/>
<dbReference type="Proteomes" id="UP000010474">
    <property type="component" value="Chromosome"/>
</dbReference>
<protein>
    <submittedName>
        <fullName evidence="1">Uncharacterized protein</fullName>
    </submittedName>
</protein>
<dbReference type="eggNOG" id="ENOG5030FMT">
    <property type="taxonomic scope" value="Bacteria"/>
</dbReference>
<organism evidence="1 2">
    <name type="scientific">Anabaena cylindrica (strain ATCC 27899 / PCC 7122)</name>
    <dbReference type="NCBI Taxonomy" id="272123"/>
    <lineage>
        <taxon>Bacteria</taxon>
        <taxon>Bacillati</taxon>
        <taxon>Cyanobacteriota</taxon>
        <taxon>Cyanophyceae</taxon>
        <taxon>Nostocales</taxon>
        <taxon>Nostocaceae</taxon>
        <taxon>Anabaena</taxon>
    </lineage>
</organism>
<dbReference type="STRING" id="272123.Anacy_4039"/>
<dbReference type="EMBL" id="CP003659">
    <property type="protein sequence ID" value="AFZ59409.1"/>
    <property type="molecule type" value="Genomic_DNA"/>
</dbReference>